<dbReference type="EMBL" id="MDGQ01000003">
    <property type="protein sequence ID" value="OEK06403.1"/>
    <property type="molecule type" value="Genomic_DNA"/>
</dbReference>
<accession>A0A1E5T4U8</accession>
<name>A0A1E5T4U8_9BACT</name>
<sequence>MISVVGCSSTKGLEGYSVDANGAIQAYKSNMNKDVIRLKGELMTKGKRVGDRWEYLFKVNEVLKYGDTFSTVAPNVSEEVVLFTPTEVKFKKNSEVVLDAFTPIKRGVDKLIINMVID</sequence>
<evidence type="ECO:0000313" key="1">
    <source>
        <dbReference type="EMBL" id="OEK06403.1"/>
    </source>
</evidence>
<comment type="caution">
    <text evidence="1">The sequence shown here is derived from an EMBL/GenBank/DDBJ whole genome shotgun (WGS) entry which is preliminary data.</text>
</comment>
<protein>
    <submittedName>
        <fullName evidence="1">Uncharacterized protein</fullName>
    </submittedName>
</protein>
<proteinExistence type="predicted"/>
<reference evidence="1 2" key="1">
    <citation type="submission" date="2016-08" db="EMBL/GenBank/DDBJ databases">
        <title>Draft genome of Fabibacter sp. strain SK-8.</title>
        <authorList>
            <person name="Wong S.-K."/>
            <person name="Hamasaki K."/>
            <person name="Yoshizawa S."/>
        </authorList>
    </citation>
    <scope>NUCLEOTIDE SEQUENCE [LARGE SCALE GENOMIC DNA]</scope>
    <source>
        <strain evidence="1 2">SK-8</strain>
    </source>
</reference>
<dbReference type="AlphaFoldDB" id="A0A1E5T4U8"/>
<gene>
    <name evidence="1" type="ORF">BFP71_01625</name>
</gene>
<keyword evidence="2" id="KW-1185">Reference proteome</keyword>
<dbReference type="Proteomes" id="UP000095552">
    <property type="component" value="Unassembled WGS sequence"/>
</dbReference>
<organism evidence="1 2">
    <name type="scientific">Roseivirga misakiensis</name>
    <dbReference type="NCBI Taxonomy" id="1563681"/>
    <lineage>
        <taxon>Bacteria</taxon>
        <taxon>Pseudomonadati</taxon>
        <taxon>Bacteroidota</taxon>
        <taxon>Cytophagia</taxon>
        <taxon>Cytophagales</taxon>
        <taxon>Roseivirgaceae</taxon>
        <taxon>Roseivirga</taxon>
    </lineage>
</organism>
<evidence type="ECO:0000313" key="2">
    <source>
        <dbReference type="Proteomes" id="UP000095552"/>
    </source>
</evidence>